<dbReference type="SUPFAM" id="SSF52151">
    <property type="entry name" value="FabD/lysophospholipase-like"/>
    <property type="match status" value="1"/>
</dbReference>
<dbReference type="Pfam" id="PF00550">
    <property type="entry name" value="PP-binding"/>
    <property type="match status" value="2"/>
</dbReference>
<dbReference type="PROSITE" id="PS52004">
    <property type="entry name" value="KS3_2"/>
    <property type="match status" value="1"/>
</dbReference>
<dbReference type="InterPro" id="IPR009081">
    <property type="entry name" value="PP-bd_ACP"/>
</dbReference>
<dbReference type="Pfam" id="PF00109">
    <property type="entry name" value="ketoacyl-synt"/>
    <property type="match status" value="1"/>
</dbReference>
<feature type="domain" description="Carrier" evidence="7">
    <location>
        <begin position="6"/>
        <end position="80"/>
    </location>
</feature>
<evidence type="ECO:0000256" key="3">
    <source>
        <dbReference type="ARBA" id="ARBA00022679"/>
    </source>
</evidence>
<dbReference type="InterPro" id="IPR018201">
    <property type="entry name" value="Ketoacyl_synth_AS"/>
</dbReference>
<evidence type="ECO:0000313" key="10">
    <source>
        <dbReference type="Proteomes" id="UP001518140"/>
    </source>
</evidence>
<dbReference type="Pfam" id="PF00698">
    <property type="entry name" value="Acyl_transf_1"/>
    <property type="match status" value="1"/>
</dbReference>
<dbReference type="InterPro" id="IPR020841">
    <property type="entry name" value="PKS_Beta-ketoAc_synthase_dom"/>
</dbReference>
<dbReference type="InterPro" id="IPR014030">
    <property type="entry name" value="Ketoacyl_synth_N"/>
</dbReference>
<accession>A0ABX0DZ28</accession>
<dbReference type="SUPFAM" id="SSF53901">
    <property type="entry name" value="Thiolase-like"/>
    <property type="match status" value="1"/>
</dbReference>
<comment type="caution">
    <text evidence="9">The sequence shown here is derived from an EMBL/GenBank/DDBJ whole genome shotgun (WGS) entry which is preliminary data.</text>
</comment>
<dbReference type="SUPFAM" id="SSF55048">
    <property type="entry name" value="Probable ACP-binding domain of malonyl-CoA ACP transacylase"/>
    <property type="match status" value="1"/>
</dbReference>
<feature type="domain" description="Ketosynthase family 3 (KS3)" evidence="8">
    <location>
        <begin position="213"/>
        <end position="637"/>
    </location>
</feature>
<dbReference type="InterPro" id="IPR016036">
    <property type="entry name" value="Malonyl_transacylase_ACP-bd"/>
</dbReference>
<dbReference type="InterPro" id="IPR001031">
    <property type="entry name" value="Thioesterase"/>
</dbReference>
<feature type="region of interest" description="Disordered" evidence="6">
    <location>
        <begin position="84"/>
        <end position="108"/>
    </location>
</feature>
<evidence type="ECO:0000256" key="6">
    <source>
        <dbReference type="SAM" id="MobiDB-lite"/>
    </source>
</evidence>
<proteinExistence type="predicted"/>
<reference evidence="9 10" key="1">
    <citation type="submission" date="2020-02" db="EMBL/GenBank/DDBJ databases">
        <title>Whole-genome analyses of novel actinobacteria.</title>
        <authorList>
            <person name="Sahin N."/>
            <person name="Tokatli A."/>
        </authorList>
    </citation>
    <scope>NUCLEOTIDE SEQUENCE [LARGE SCALE GENOMIC DNA]</scope>
    <source>
        <strain evidence="9 10">YC419</strain>
    </source>
</reference>
<evidence type="ECO:0000256" key="1">
    <source>
        <dbReference type="ARBA" id="ARBA00022450"/>
    </source>
</evidence>
<dbReference type="SMART" id="SM01294">
    <property type="entry name" value="PKS_PP_betabranch"/>
    <property type="match status" value="1"/>
</dbReference>
<keyword evidence="5 9" id="KW-0012">Acyltransferase</keyword>
<dbReference type="Pfam" id="PF02801">
    <property type="entry name" value="Ketoacyl-synt_C"/>
    <property type="match status" value="1"/>
</dbReference>
<keyword evidence="2" id="KW-0597">Phosphoprotein</keyword>
<gene>
    <name evidence="9" type="ORF">G6048_20155</name>
</gene>
<dbReference type="InterPro" id="IPR016039">
    <property type="entry name" value="Thiolase-like"/>
</dbReference>
<keyword evidence="4" id="KW-0045">Antibiotic biosynthesis</keyword>
<evidence type="ECO:0000256" key="5">
    <source>
        <dbReference type="ARBA" id="ARBA00023315"/>
    </source>
</evidence>
<dbReference type="InterPro" id="IPR032821">
    <property type="entry name" value="PKS_assoc"/>
</dbReference>
<dbReference type="InterPro" id="IPR050091">
    <property type="entry name" value="PKS_NRPS_Biosynth_Enz"/>
</dbReference>
<dbReference type="EMBL" id="JAAKZX010000060">
    <property type="protein sequence ID" value="NGO44371.1"/>
    <property type="molecule type" value="Genomic_DNA"/>
</dbReference>
<dbReference type="SMART" id="SM00824">
    <property type="entry name" value="PKS_TE"/>
    <property type="match status" value="1"/>
</dbReference>
<dbReference type="PROSITE" id="PS00606">
    <property type="entry name" value="KS3_1"/>
    <property type="match status" value="1"/>
</dbReference>
<evidence type="ECO:0000313" key="9">
    <source>
        <dbReference type="EMBL" id="NGO44371.1"/>
    </source>
</evidence>
<dbReference type="GO" id="GO:0016746">
    <property type="term" value="F:acyltransferase activity"/>
    <property type="evidence" value="ECO:0007669"/>
    <property type="project" value="UniProtKB-KW"/>
</dbReference>
<dbReference type="SMART" id="SM00827">
    <property type="entry name" value="PKS_AT"/>
    <property type="match status" value="1"/>
</dbReference>
<dbReference type="InterPro" id="IPR020806">
    <property type="entry name" value="PKS_PP-bd"/>
</dbReference>
<dbReference type="InterPro" id="IPR016035">
    <property type="entry name" value="Acyl_Trfase/lysoPLipase"/>
</dbReference>
<dbReference type="PANTHER" id="PTHR43775">
    <property type="entry name" value="FATTY ACID SYNTHASE"/>
    <property type="match status" value="1"/>
</dbReference>
<evidence type="ECO:0000256" key="2">
    <source>
        <dbReference type="ARBA" id="ARBA00022553"/>
    </source>
</evidence>
<dbReference type="SUPFAM" id="SSF47336">
    <property type="entry name" value="ACP-like"/>
    <property type="match status" value="2"/>
</dbReference>
<organism evidence="9 10">
    <name type="scientific">Streptomyces ureilyticus</name>
    <dbReference type="NCBI Taxonomy" id="1775131"/>
    <lineage>
        <taxon>Bacteria</taxon>
        <taxon>Bacillati</taxon>
        <taxon>Actinomycetota</taxon>
        <taxon>Actinomycetes</taxon>
        <taxon>Kitasatosporales</taxon>
        <taxon>Streptomycetaceae</taxon>
        <taxon>Streptomyces</taxon>
    </lineage>
</organism>
<keyword evidence="1" id="KW-0596">Phosphopantetheine</keyword>
<dbReference type="Gene3D" id="1.10.1200.10">
    <property type="entry name" value="ACP-like"/>
    <property type="match status" value="2"/>
</dbReference>
<dbReference type="Gene3D" id="3.30.70.250">
    <property type="entry name" value="Malonyl-CoA ACP transacylase, ACP-binding"/>
    <property type="match status" value="1"/>
</dbReference>
<name>A0ABX0DZ28_9ACTN</name>
<dbReference type="SMART" id="SM00825">
    <property type="entry name" value="PKS_KS"/>
    <property type="match status" value="1"/>
</dbReference>
<dbReference type="Pfam" id="PF00975">
    <property type="entry name" value="Thioesterase"/>
    <property type="match status" value="1"/>
</dbReference>
<dbReference type="SMART" id="SM00823">
    <property type="entry name" value="PKS_PP"/>
    <property type="match status" value="2"/>
</dbReference>
<feature type="domain" description="Carrier" evidence="7">
    <location>
        <begin position="1111"/>
        <end position="1185"/>
    </location>
</feature>
<evidence type="ECO:0000256" key="4">
    <source>
        <dbReference type="ARBA" id="ARBA00023194"/>
    </source>
</evidence>
<dbReference type="PANTHER" id="PTHR43775:SF37">
    <property type="entry name" value="SI:DKEY-61P9.11"/>
    <property type="match status" value="1"/>
</dbReference>
<dbReference type="InterPro" id="IPR014031">
    <property type="entry name" value="Ketoacyl_synth_C"/>
</dbReference>
<keyword evidence="10" id="KW-1185">Reference proteome</keyword>
<dbReference type="InterPro" id="IPR020802">
    <property type="entry name" value="TesA-like"/>
</dbReference>
<dbReference type="Gene3D" id="3.40.50.1820">
    <property type="entry name" value="alpha/beta hydrolase"/>
    <property type="match status" value="1"/>
</dbReference>
<dbReference type="SUPFAM" id="SSF53474">
    <property type="entry name" value="alpha/beta-Hydrolases"/>
    <property type="match status" value="1"/>
</dbReference>
<sequence>MTTSRMAIRALVTDRLHTWYGLAPSDLPDDLPLAETGLTSRDAIALTAALSELSGRRLPNTFLWDAPTIDAMVMRLAEDAGAVTGAAEGQSAPPPAQGGPQPGDVPLALAGGWAADAAAADGGAPGVPADGQGPGAAARALGVAAGPVVSAPLATGGGRMADVAADGRAAGATPVDSPARAEGGGCAPGSPTTRPTPGVGAHTPRAADGRGAQTPVAIIGLGCRLPGGVRSPEAYWRLLSEGHDAVGTLPPGRWEPFVRHPARLPDDVSLHGAFLGGIDEIAGFDAEFFGIAGHEAVAMDPQHRMLLEVAREALDHAALPAPALAGTRTGVFVGISGNEYAHLTTADPGAVDAWTATGASLSIAAGRLSYALDLRGPSMSVDTACSSSLVAVHHAVRSLVSGESDTALAAGVNLLLSPAVTLGLQRAGALAPDGRCKAFDAEADGIVRGEGCGVVVLKRLADAERDGDRVLAVIHATAVNSDGRSNGLTAPNAEAQRALLTEAHQAHPGPATVDYVEAHGTGTALGDPIEAGALGAVLGRGRPADQPLLIGSAKTNLGHLEAAAGIAGLIKTVLALHHGEIPGQLHFTRQGPHADLDALALRVVTAPEPWPRYSGTATAGVSAFGFGGTNAHVVLAEPDHRPARRASSMPERPRLLLLDGPTKERVRSYAAELAAWLNSPDSRRVRDADLARTLAGRTGRGRHRAALVTRDRAETVTALTRLATGAPSPHLITGEGTPGGPGPVWVFSGYGSQWPGMGSQLLATEGAFADAIDRLEPLLREHAGVSLRAGLHPDTVLSSPATVMPVLYGIQVALAELWRSYGLEPAAVIGHSLGEIAAAVVSGALDEATGARIIAVRSRLLDRLTGGSMAVVDLPAVEIPVLARELRTRTLDVAVHASPVQCVITGSAEDVAALVARVNGDGGFARALGVSGAGHSPEVEPLLGEFTRELGEIRHSAPAHRCRRYTTVLDDPREAAPADTAYWAANLRNPVRFTQAVHAAAEDGHRVFVEVAPHATQLHPLTETLRASGAGDSLVVPTLRRDTDDALTFGTSLATLLVHGVRTARPRERLHPEGRIVDVPPPRWRHRRFWVGEDTAVDPAEPQAGSADRAASPVERLRLCVAGVMGYSPEHIDPDTPLTDLGLDSLTAVRIRTVVQREFDVDVEPGVLLKQGTLRGVAELLGGNTDLGSPALPVRARPVASDRLRAFSATGPHAPLFLAHAAGGSADVYARLAARLDGDRQVHGFDRQPDPDDVPGRAAEFARRIREVSPNGPWTVGGWSYGGVVAQETARLLSPYGTVAALVLIDSILPLPTGLTATERALRHFHDFAAYVERTYGTRLDLPYDELAELDDTDRIELVLKVLSETVELPDSVLEHQRTSYLDLRSGERHTPGPHPGRTLLYRASEPAPHTVRDPRYERDDQALGWDPHCTDLTVVPLPGHHLSLLDPPVVDVLAGLLTRDLRDL</sequence>
<feature type="region of interest" description="Disordered" evidence="6">
    <location>
        <begin position="169"/>
        <end position="209"/>
    </location>
</feature>
<dbReference type="Gene3D" id="3.40.47.10">
    <property type="match status" value="1"/>
</dbReference>
<dbReference type="CDD" id="cd00833">
    <property type="entry name" value="PKS"/>
    <property type="match status" value="1"/>
</dbReference>
<keyword evidence="3" id="KW-0808">Transferase</keyword>
<protein>
    <submittedName>
        <fullName evidence="9">Acyltransferase domain-containing protein</fullName>
    </submittedName>
</protein>
<dbReference type="PROSITE" id="PS50075">
    <property type="entry name" value="CARRIER"/>
    <property type="match status" value="2"/>
</dbReference>
<dbReference type="RefSeq" id="WP_165340956.1">
    <property type="nucleotide sequence ID" value="NZ_JAAKZX010000060.1"/>
</dbReference>
<dbReference type="Pfam" id="PF16197">
    <property type="entry name" value="KAsynt_C_assoc"/>
    <property type="match status" value="1"/>
</dbReference>
<dbReference type="InterPro" id="IPR014043">
    <property type="entry name" value="Acyl_transferase_dom"/>
</dbReference>
<dbReference type="InterPro" id="IPR001227">
    <property type="entry name" value="Ac_transferase_dom_sf"/>
</dbReference>
<evidence type="ECO:0000259" key="7">
    <source>
        <dbReference type="PROSITE" id="PS50075"/>
    </source>
</evidence>
<dbReference type="Gene3D" id="3.40.366.10">
    <property type="entry name" value="Malonyl-Coenzyme A Acyl Carrier Protein, domain 2"/>
    <property type="match status" value="1"/>
</dbReference>
<dbReference type="InterPro" id="IPR029058">
    <property type="entry name" value="AB_hydrolase_fold"/>
</dbReference>
<evidence type="ECO:0000259" key="8">
    <source>
        <dbReference type="PROSITE" id="PS52004"/>
    </source>
</evidence>
<dbReference type="InterPro" id="IPR036736">
    <property type="entry name" value="ACP-like_sf"/>
</dbReference>
<dbReference type="Proteomes" id="UP001518140">
    <property type="component" value="Unassembled WGS sequence"/>
</dbReference>